<keyword evidence="7 18" id="KW-0812">Transmembrane</keyword>
<dbReference type="Pfam" id="PF02366">
    <property type="entry name" value="PMT"/>
    <property type="match status" value="1"/>
</dbReference>
<sequence>MGVKESPNKCEKSSEISRKPDGASEELLSWKCLFTIVVVLTVATRFYKVTEPDHVCWDETHFGKMGSWYINRTFFFDVHPPLGKMLIGLSGILTGYNGTYPFEKPGDKYNGTRYEGMRVFCTTLGALIVPMAFDTVWELTESQQAALVAAAYIIFDVGMLTLNQYILLDPILLFFMTASVWGMVKVSKCTGLGRSYTAGWWFWLFFTGTMLACTISVKFVGLFVVILVGLHTINELWNVLGDLSKPAMECCKQLICRAISLILWPACLYLFFFYVHLTVLNRSGNGDGFYSSGFQSRLIGNSLYNASMPRTVAYGAIVTFKNHKTGGGYLHSHYHLYPKGVGAKQQQITTYTHKDENNKWLIKPYNKESVRKVRILKHGDLVRLEHVQTRRNLHSHREPAPLTKKHLQVTGYGENGIGDANDVWKVLIVDGRQNDSVLTVTSKLLIVHYLQNCVLTASGKQLPKWGFEQQEVSCNPNIRDKNAYWNVEDNFHEKLPNVSFNVYAPGFISRFLESHAVMIQGNAGLKPKEGEVTSRPWQWPINYRGQFFSGSAYRIYLLGNPIIWWSNLIFLLLFLIVLFITAIKEQRRGPSTESIKNAKLRQSLQAAVWLFAGWILHYLPFWAMGRVLYFHHYFPALIFNSMLTGVIYNYVTHHLSPWFRHILLGAFLGVLAYSFILFSPLAYGMTGPLANEPNSTMYGLKWMSSWEF</sequence>
<dbReference type="InterPro" id="IPR016093">
    <property type="entry name" value="MIR_motif"/>
</dbReference>
<evidence type="ECO:0000256" key="11">
    <source>
        <dbReference type="ARBA" id="ARBA00023136"/>
    </source>
</evidence>
<feature type="domain" description="MIR" evidence="19">
    <location>
        <begin position="373"/>
        <end position="429"/>
    </location>
</feature>
<dbReference type="Pfam" id="PF16192">
    <property type="entry name" value="PMT_4TMC"/>
    <property type="match status" value="1"/>
</dbReference>
<protein>
    <recommendedName>
        <fullName evidence="12">Protein O-mannosyl-transferase 2</fullName>
        <ecNumber evidence="4">2.4.1.109</ecNumber>
    </recommendedName>
    <alternativeName>
        <fullName evidence="17">Protein twisted</fullName>
    </alternativeName>
</protein>
<evidence type="ECO:0000256" key="13">
    <source>
        <dbReference type="ARBA" id="ARBA00045085"/>
    </source>
</evidence>
<feature type="transmembrane region" description="Helical" evidence="18">
    <location>
        <begin position="167"/>
        <end position="184"/>
    </location>
</feature>
<dbReference type="SMART" id="SM00472">
    <property type="entry name" value="MIR"/>
    <property type="match status" value="3"/>
</dbReference>
<feature type="transmembrane region" description="Helical" evidence="18">
    <location>
        <begin position="254"/>
        <end position="275"/>
    </location>
</feature>
<keyword evidence="6" id="KW-0808">Transferase</keyword>
<dbReference type="PANTHER" id="PTHR10050">
    <property type="entry name" value="DOLICHYL-PHOSPHATE-MANNOSE--PROTEIN MANNOSYLTRANSFERASE"/>
    <property type="match status" value="1"/>
</dbReference>
<dbReference type="GO" id="GO:0004169">
    <property type="term" value="F:dolichyl-phosphate-mannose-protein mannosyltransferase activity"/>
    <property type="evidence" value="ECO:0007669"/>
    <property type="project" value="UniProtKB-EC"/>
</dbReference>
<keyword evidence="10 18" id="KW-1133">Transmembrane helix</keyword>
<name>A0A7R8UNE5_HERIL</name>
<feature type="domain" description="MIR" evidence="19">
    <location>
        <begin position="435"/>
        <end position="490"/>
    </location>
</feature>
<dbReference type="CDD" id="cd23282">
    <property type="entry name" value="beta-trefoil_MIR_POMT2"/>
    <property type="match status" value="1"/>
</dbReference>
<evidence type="ECO:0000256" key="10">
    <source>
        <dbReference type="ARBA" id="ARBA00022989"/>
    </source>
</evidence>
<comment type="catalytic activity">
    <reaction evidence="13">
        <text>a di-trans,poly-cis-dolichyl beta-D-mannosyl phosphate + L-threonyl-[protein] = 3-O-(alpha-D-mannosyl)-L-threonyl-[protein] + a di-trans,poly-cis-dolichyl phosphate + H(+)</text>
        <dbReference type="Rhea" id="RHEA:53396"/>
        <dbReference type="Rhea" id="RHEA-COMP:11060"/>
        <dbReference type="Rhea" id="RHEA-COMP:13547"/>
        <dbReference type="Rhea" id="RHEA-COMP:19498"/>
        <dbReference type="Rhea" id="RHEA-COMP:19501"/>
        <dbReference type="ChEBI" id="CHEBI:15378"/>
        <dbReference type="ChEBI" id="CHEBI:30013"/>
        <dbReference type="ChEBI" id="CHEBI:57683"/>
        <dbReference type="ChEBI" id="CHEBI:58211"/>
        <dbReference type="ChEBI" id="CHEBI:137323"/>
        <dbReference type="EC" id="2.4.1.109"/>
    </reaction>
</comment>
<dbReference type="OMA" id="MCGWDDN"/>
<feature type="transmembrane region" description="Helical" evidence="18">
    <location>
        <begin position="200"/>
        <end position="233"/>
    </location>
</feature>
<evidence type="ECO:0000259" key="19">
    <source>
        <dbReference type="PROSITE" id="PS50919"/>
    </source>
</evidence>
<evidence type="ECO:0000256" key="9">
    <source>
        <dbReference type="ARBA" id="ARBA00022824"/>
    </source>
</evidence>
<dbReference type="EC" id="2.4.1.109" evidence="4"/>
<comment type="subunit">
    <text evidence="16">Interacts with Rt/POMT1.</text>
</comment>
<comment type="similarity">
    <text evidence="3">Belongs to the glycosyltransferase 39 family.</text>
</comment>
<gene>
    <name evidence="20" type="ORF">HERILL_LOCUS6870</name>
</gene>
<evidence type="ECO:0000256" key="1">
    <source>
        <dbReference type="ARBA" id="ARBA00004477"/>
    </source>
</evidence>
<feature type="domain" description="MIR" evidence="19">
    <location>
        <begin position="309"/>
        <end position="365"/>
    </location>
</feature>
<evidence type="ECO:0000256" key="6">
    <source>
        <dbReference type="ARBA" id="ARBA00022679"/>
    </source>
</evidence>
<dbReference type="InParanoid" id="A0A7R8UNE5"/>
<comment type="catalytic activity">
    <reaction evidence="14">
        <text>a di-trans,poly-cis-dolichyl beta-D-mannosyl phosphate + L-seryl-[protein] = 3-O-(alpha-D-mannosyl)-L-seryl-[protein] + a di-trans,poly-cis-dolichyl phosphate + H(+)</text>
        <dbReference type="Rhea" id="RHEA:17377"/>
        <dbReference type="Rhea" id="RHEA-COMP:9863"/>
        <dbReference type="Rhea" id="RHEA-COMP:13546"/>
        <dbReference type="Rhea" id="RHEA-COMP:19498"/>
        <dbReference type="Rhea" id="RHEA-COMP:19501"/>
        <dbReference type="ChEBI" id="CHEBI:15378"/>
        <dbReference type="ChEBI" id="CHEBI:29999"/>
        <dbReference type="ChEBI" id="CHEBI:57683"/>
        <dbReference type="ChEBI" id="CHEBI:58211"/>
        <dbReference type="ChEBI" id="CHEBI:137321"/>
        <dbReference type="EC" id="2.4.1.109"/>
    </reaction>
</comment>
<evidence type="ECO:0000256" key="2">
    <source>
        <dbReference type="ARBA" id="ARBA00004922"/>
    </source>
</evidence>
<keyword evidence="11 18" id="KW-0472">Membrane</keyword>
<dbReference type="FunCoup" id="A0A7R8UNE5">
    <property type="interactions" value="470"/>
</dbReference>
<accession>A0A7R8UNE5</accession>
<dbReference type="AlphaFoldDB" id="A0A7R8UNE5"/>
<evidence type="ECO:0000256" key="5">
    <source>
        <dbReference type="ARBA" id="ARBA00022676"/>
    </source>
</evidence>
<dbReference type="GO" id="GO:0005789">
    <property type="term" value="C:endoplasmic reticulum membrane"/>
    <property type="evidence" value="ECO:0007669"/>
    <property type="project" value="UniProtKB-SubCell"/>
</dbReference>
<keyword evidence="5" id="KW-0328">Glycosyltransferase</keyword>
<feature type="transmembrane region" description="Helical" evidence="18">
    <location>
        <begin position="663"/>
        <end position="683"/>
    </location>
</feature>
<dbReference type="Pfam" id="PF02815">
    <property type="entry name" value="MIR"/>
    <property type="match status" value="1"/>
</dbReference>
<evidence type="ECO:0000256" key="14">
    <source>
        <dbReference type="ARBA" id="ARBA00045102"/>
    </source>
</evidence>
<dbReference type="PROSITE" id="PS50919">
    <property type="entry name" value="MIR"/>
    <property type="match status" value="3"/>
</dbReference>
<dbReference type="FunFam" id="2.80.10.50:FF:000026">
    <property type="entry name" value="Blast:Protein O-mannosyl-transferase 2"/>
    <property type="match status" value="1"/>
</dbReference>
<evidence type="ECO:0000313" key="20">
    <source>
        <dbReference type="EMBL" id="CAD7083948.1"/>
    </source>
</evidence>
<dbReference type="EMBL" id="LR899011">
    <property type="protein sequence ID" value="CAD7083948.1"/>
    <property type="molecule type" value="Genomic_DNA"/>
</dbReference>
<evidence type="ECO:0000256" key="4">
    <source>
        <dbReference type="ARBA" id="ARBA00012839"/>
    </source>
</evidence>
<comment type="pathway">
    <text evidence="2">Protein modification; protein glycosylation.</text>
</comment>
<dbReference type="Proteomes" id="UP000594454">
    <property type="component" value="Chromosome 3"/>
</dbReference>
<dbReference type="InterPro" id="IPR003342">
    <property type="entry name" value="ArnT-like_N"/>
</dbReference>
<keyword evidence="8" id="KW-0677">Repeat</keyword>
<proteinExistence type="inferred from homology"/>
<evidence type="ECO:0000256" key="18">
    <source>
        <dbReference type="SAM" id="Phobius"/>
    </source>
</evidence>
<dbReference type="InterPro" id="IPR032421">
    <property type="entry name" value="PMT_4TMC"/>
</dbReference>
<dbReference type="InterPro" id="IPR036300">
    <property type="entry name" value="MIR_dom_sf"/>
</dbReference>
<reference evidence="20 21" key="1">
    <citation type="submission" date="2020-11" db="EMBL/GenBank/DDBJ databases">
        <authorList>
            <person name="Wallbank WR R."/>
            <person name="Pardo Diaz C."/>
            <person name="Kozak K."/>
            <person name="Martin S."/>
            <person name="Jiggins C."/>
            <person name="Moest M."/>
            <person name="Warren A I."/>
            <person name="Generalovic N T."/>
            <person name="Byers J.R.P. K."/>
            <person name="Montejo-Kovacevich G."/>
            <person name="Yen C E."/>
        </authorList>
    </citation>
    <scope>NUCLEOTIDE SEQUENCE [LARGE SCALE GENOMIC DNA]</scope>
</reference>
<feature type="transmembrane region" description="Helical" evidence="18">
    <location>
        <begin position="604"/>
        <end position="624"/>
    </location>
</feature>
<keyword evidence="9" id="KW-0256">Endoplasmic reticulum</keyword>
<dbReference type="SUPFAM" id="SSF82109">
    <property type="entry name" value="MIR domain"/>
    <property type="match status" value="1"/>
</dbReference>
<dbReference type="UniPathway" id="UPA00378"/>
<evidence type="ECO:0000256" key="3">
    <source>
        <dbReference type="ARBA" id="ARBA00007222"/>
    </source>
</evidence>
<feature type="transmembrane region" description="Helical" evidence="18">
    <location>
        <begin position="630"/>
        <end position="651"/>
    </location>
</feature>
<evidence type="ECO:0000256" key="12">
    <source>
        <dbReference type="ARBA" id="ARBA00039583"/>
    </source>
</evidence>
<evidence type="ECO:0000256" key="7">
    <source>
        <dbReference type="ARBA" id="ARBA00022692"/>
    </source>
</evidence>
<dbReference type="PANTHER" id="PTHR10050:SF46">
    <property type="entry name" value="PROTEIN O-MANNOSYL-TRANSFERASE 2"/>
    <property type="match status" value="1"/>
</dbReference>
<evidence type="ECO:0000256" key="8">
    <source>
        <dbReference type="ARBA" id="ARBA00022737"/>
    </source>
</evidence>
<dbReference type="Gene3D" id="2.80.10.50">
    <property type="match status" value="1"/>
</dbReference>
<keyword evidence="21" id="KW-1185">Reference proteome</keyword>
<evidence type="ECO:0000256" key="15">
    <source>
        <dbReference type="ARBA" id="ARBA00059310"/>
    </source>
</evidence>
<evidence type="ECO:0000256" key="17">
    <source>
        <dbReference type="ARBA" id="ARBA00081085"/>
    </source>
</evidence>
<comment type="subcellular location">
    <subcellularLocation>
        <location evidence="1">Endoplasmic reticulum membrane</location>
        <topology evidence="1">Multi-pass membrane protein</topology>
    </subcellularLocation>
</comment>
<evidence type="ECO:0000256" key="16">
    <source>
        <dbReference type="ARBA" id="ARBA00062278"/>
    </source>
</evidence>
<comment type="function">
    <text evidence="15">Rt/POMT1 and tw/POMT2 function as a protein O-mannosyltransferase in association with each other to generate and maintain normal muscle development.</text>
</comment>
<feature type="transmembrane region" description="Helical" evidence="18">
    <location>
        <begin position="562"/>
        <end position="583"/>
    </location>
</feature>
<evidence type="ECO:0000313" key="21">
    <source>
        <dbReference type="Proteomes" id="UP000594454"/>
    </source>
</evidence>
<organism evidence="20 21">
    <name type="scientific">Hermetia illucens</name>
    <name type="common">Black soldier fly</name>
    <dbReference type="NCBI Taxonomy" id="343691"/>
    <lineage>
        <taxon>Eukaryota</taxon>
        <taxon>Metazoa</taxon>
        <taxon>Ecdysozoa</taxon>
        <taxon>Arthropoda</taxon>
        <taxon>Hexapoda</taxon>
        <taxon>Insecta</taxon>
        <taxon>Pterygota</taxon>
        <taxon>Neoptera</taxon>
        <taxon>Endopterygota</taxon>
        <taxon>Diptera</taxon>
        <taxon>Brachycera</taxon>
        <taxon>Stratiomyomorpha</taxon>
        <taxon>Stratiomyidae</taxon>
        <taxon>Hermetiinae</taxon>
        <taxon>Hermetia</taxon>
    </lineage>
</organism>
<dbReference type="OrthoDB" id="5561486at2759"/>
<dbReference type="InterPro" id="IPR027005">
    <property type="entry name" value="PMT-like"/>
</dbReference>